<dbReference type="GO" id="GO:0030077">
    <property type="term" value="C:plasma membrane light-harvesting complex"/>
    <property type="evidence" value="ECO:0007669"/>
    <property type="project" value="InterPro"/>
</dbReference>
<name>A0A7W7SJI5_9ACTN</name>
<evidence type="ECO:0008006" key="4">
    <source>
        <dbReference type="Google" id="ProtNLM"/>
    </source>
</evidence>
<gene>
    <name evidence="2" type="ORF">F4556_006827</name>
</gene>
<dbReference type="Proteomes" id="UP000573327">
    <property type="component" value="Unassembled WGS sequence"/>
</dbReference>
<dbReference type="GO" id="GO:0019684">
    <property type="term" value="P:photosynthesis, light reaction"/>
    <property type="evidence" value="ECO:0007669"/>
    <property type="project" value="InterPro"/>
</dbReference>
<organism evidence="2 3">
    <name type="scientific">Kitasatospora gansuensis</name>
    <dbReference type="NCBI Taxonomy" id="258050"/>
    <lineage>
        <taxon>Bacteria</taxon>
        <taxon>Bacillati</taxon>
        <taxon>Actinomycetota</taxon>
        <taxon>Actinomycetes</taxon>
        <taxon>Kitasatosporales</taxon>
        <taxon>Streptomycetaceae</taxon>
        <taxon>Kitasatospora</taxon>
    </lineage>
</organism>
<dbReference type="SUPFAM" id="SSF50346">
    <property type="entry name" value="PRC-barrel domain"/>
    <property type="match status" value="1"/>
</dbReference>
<evidence type="ECO:0000313" key="3">
    <source>
        <dbReference type="Proteomes" id="UP000573327"/>
    </source>
</evidence>
<dbReference type="RefSeq" id="WP_184923143.1">
    <property type="nucleotide sequence ID" value="NZ_JACHJR010000001.1"/>
</dbReference>
<dbReference type="AlphaFoldDB" id="A0A7W7SJI5"/>
<protein>
    <recommendedName>
        <fullName evidence="4">PRC domain containing protein</fullName>
    </recommendedName>
</protein>
<reference evidence="2 3" key="1">
    <citation type="submission" date="2020-08" db="EMBL/GenBank/DDBJ databases">
        <title>Sequencing the genomes of 1000 actinobacteria strains.</title>
        <authorList>
            <person name="Klenk H.-P."/>
        </authorList>
    </citation>
    <scope>NUCLEOTIDE SEQUENCE [LARGE SCALE GENOMIC DNA]</scope>
    <source>
        <strain evidence="2 3">DSM 44786</strain>
    </source>
</reference>
<comment type="caution">
    <text evidence="2">The sequence shown here is derived from an EMBL/GenBank/DDBJ whole genome shotgun (WGS) entry which is preliminary data.</text>
</comment>
<dbReference type="InterPro" id="IPR014747">
    <property type="entry name" value="Bac_photo_RC_H_C"/>
</dbReference>
<dbReference type="Gene3D" id="3.90.50.10">
    <property type="entry name" value="Photosynthetic Reaction Center, subunit H, domain 2"/>
    <property type="match status" value="1"/>
</dbReference>
<keyword evidence="3" id="KW-1185">Reference proteome</keyword>
<dbReference type="InterPro" id="IPR011033">
    <property type="entry name" value="PRC_barrel-like_sf"/>
</dbReference>
<feature type="region of interest" description="Disordered" evidence="1">
    <location>
        <begin position="87"/>
        <end position="107"/>
    </location>
</feature>
<sequence>MSSGLWGYESAQDYAAGTDLTGYRVEATDGHIGKVDKHTEDVDTAHIVVDTGPWIFGREVLLPAGTISRVDAVEKTVWVNRTKDEIKNSPEFDRDQHTDNRDYRDRVDGYYTGGTAL</sequence>
<dbReference type="EMBL" id="JACHJR010000001">
    <property type="protein sequence ID" value="MBB4951292.1"/>
    <property type="molecule type" value="Genomic_DNA"/>
</dbReference>
<proteinExistence type="predicted"/>
<evidence type="ECO:0000313" key="2">
    <source>
        <dbReference type="EMBL" id="MBB4951292.1"/>
    </source>
</evidence>
<evidence type="ECO:0000256" key="1">
    <source>
        <dbReference type="SAM" id="MobiDB-lite"/>
    </source>
</evidence>
<accession>A0A7W7SJI5</accession>